<dbReference type="Proteomes" id="UP001055811">
    <property type="component" value="Linkage Group LG02"/>
</dbReference>
<sequence>MVVAGGMYGGLMVAPDSVSEVFGIGVIREFSRGIGRCFDRCQVVLEHMCCIREEELSSVGGWIQVIKMQLSLHWLAGIEHDKLAVELLAQLDSNAD</sequence>
<organism evidence="1 2">
    <name type="scientific">Cichorium intybus</name>
    <name type="common">Chicory</name>
    <dbReference type="NCBI Taxonomy" id="13427"/>
    <lineage>
        <taxon>Eukaryota</taxon>
        <taxon>Viridiplantae</taxon>
        <taxon>Streptophyta</taxon>
        <taxon>Embryophyta</taxon>
        <taxon>Tracheophyta</taxon>
        <taxon>Spermatophyta</taxon>
        <taxon>Magnoliopsida</taxon>
        <taxon>eudicotyledons</taxon>
        <taxon>Gunneridae</taxon>
        <taxon>Pentapetalae</taxon>
        <taxon>asterids</taxon>
        <taxon>campanulids</taxon>
        <taxon>Asterales</taxon>
        <taxon>Asteraceae</taxon>
        <taxon>Cichorioideae</taxon>
        <taxon>Cichorieae</taxon>
        <taxon>Cichoriinae</taxon>
        <taxon>Cichorium</taxon>
    </lineage>
</organism>
<accession>A0ACB9G6J2</accession>
<dbReference type="EMBL" id="CM042010">
    <property type="protein sequence ID" value="KAI3779063.1"/>
    <property type="molecule type" value="Genomic_DNA"/>
</dbReference>
<protein>
    <submittedName>
        <fullName evidence="1">Uncharacterized protein</fullName>
    </submittedName>
</protein>
<comment type="caution">
    <text evidence="1">The sequence shown here is derived from an EMBL/GenBank/DDBJ whole genome shotgun (WGS) entry which is preliminary data.</text>
</comment>
<name>A0ACB9G6J2_CICIN</name>
<keyword evidence="2" id="KW-1185">Reference proteome</keyword>
<gene>
    <name evidence="1" type="ORF">L2E82_08524</name>
</gene>
<evidence type="ECO:0000313" key="2">
    <source>
        <dbReference type="Proteomes" id="UP001055811"/>
    </source>
</evidence>
<reference evidence="2" key="1">
    <citation type="journal article" date="2022" name="Mol. Ecol. Resour.">
        <title>The genomes of chicory, endive, great burdock and yacon provide insights into Asteraceae palaeo-polyploidization history and plant inulin production.</title>
        <authorList>
            <person name="Fan W."/>
            <person name="Wang S."/>
            <person name="Wang H."/>
            <person name="Wang A."/>
            <person name="Jiang F."/>
            <person name="Liu H."/>
            <person name="Zhao H."/>
            <person name="Xu D."/>
            <person name="Zhang Y."/>
        </authorList>
    </citation>
    <scope>NUCLEOTIDE SEQUENCE [LARGE SCALE GENOMIC DNA]</scope>
    <source>
        <strain evidence="2">cv. Punajuju</strain>
    </source>
</reference>
<reference evidence="1 2" key="2">
    <citation type="journal article" date="2022" name="Mol. Ecol. Resour.">
        <title>The genomes of chicory, endive, great burdock and yacon provide insights into Asteraceae paleo-polyploidization history and plant inulin production.</title>
        <authorList>
            <person name="Fan W."/>
            <person name="Wang S."/>
            <person name="Wang H."/>
            <person name="Wang A."/>
            <person name="Jiang F."/>
            <person name="Liu H."/>
            <person name="Zhao H."/>
            <person name="Xu D."/>
            <person name="Zhang Y."/>
        </authorList>
    </citation>
    <scope>NUCLEOTIDE SEQUENCE [LARGE SCALE GENOMIC DNA]</scope>
    <source>
        <strain evidence="2">cv. Punajuju</strain>
        <tissue evidence="1">Leaves</tissue>
    </source>
</reference>
<proteinExistence type="predicted"/>
<evidence type="ECO:0000313" key="1">
    <source>
        <dbReference type="EMBL" id="KAI3779063.1"/>
    </source>
</evidence>